<evidence type="ECO:0000256" key="1">
    <source>
        <dbReference type="ARBA" id="ARBA00022801"/>
    </source>
</evidence>
<reference evidence="3 4" key="1">
    <citation type="submission" date="2023-05" db="EMBL/GenBank/DDBJ databases">
        <title>Streptomyces fuscus sp. nov., a brown-black pigment producing actinomyces isolated from dry sand of Sea duck farm.</title>
        <authorList>
            <person name="Xie J."/>
            <person name="Shen N."/>
        </authorList>
    </citation>
    <scope>NUCLEOTIDE SEQUENCE [LARGE SCALE GENOMIC DNA]</scope>
    <source>
        <strain evidence="3 4">GXMU-J15</strain>
    </source>
</reference>
<proteinExistence type="predicted"/>
<evidence type="ECO:0000259" key="2">
    <source>
        <dbReference type="PROSITE" id="PS51462"/>
    </source>
</evidence>
<accession>A0ABT7IUN7</accession>
<sequence>MTQNPTWLPPEVYAETLPKATMFGAVFFTDERDQPVQLRSVYLVEVHPWQWPGGTAEAGERPWETAVRECEEETGIVVAGPPRLLAAVFGLPGAQWPYATAGFVFDGGRLTERQIKGIRLDPGEHSEVLALPLAQWRPLMPERDFVRLEAAMEARRTGRAAYIGSWDWEV</sequence>
<name>A0ABT7IUN7_9ACTN</name>
<dbReference type="SUPFAM" id="SSF55811">
    <property type="entry name" value="Nudix"/>
    <property type="match status" value="1"/>
</dbReference>
<dbReference type="EC" id="3.6.-.-" evidence="3"/>
<dbReference type="InterPro" id="IPR015797">
    <property type="entry name" value="NUDIX_hydrolase-like_dom_sf"/>
</dbReference>
<dbReference type="RefSeq" id="WP_285431356.1">
    <property type="nucleotide sequence ID" value="NZ_JASJUS010000005.1"/>
</dbReference>
<feature type="domain" description="Nudix hydrolase" evidence="2">
    <location>
        <begin position="18"/>
        <end position="153"/>
    </location>
</feature>
<keyword evidence="1 3" id="KW-0378">Hydrolase</keyword>
<organism evidence="3 4">
    <name type="scientific">Streptomyces fuscus</name>
    <dbReference type="NCBI Taxonomy" id="3048495"/>
    <lineage>
        <taxon>Bacteria</taxon>
        <taxon>Bacillati</taxon>
        <taxon>Actinomycetota</taxon>
        <taxon>Actinomycetes</taxon>
        <taxon>Kitasatosporales</taxon>
        <taxon>Streptomycetaceae</taxon>
        <taxon>Streptomyces</taxon>
    </lineage>
</organism>
<dbReference type="GO" id="GO:0016787">
    <property type="term" value="F:hydrolase activity"/>
    <property type="evidence" value="ECO:0007669"/>
    <property type="project" value="UniProtKB-KW"/>
</dbReference>
<evidence type="ECO:0000313" key="3">
    <source>
        <dbReference type="EMBL" id="MDL2076293.1"/>
    </source>
</evidence>
<protein>
    <submittedName>
        <fullName evidence="3">NUDIX hydrolase</fullName>
        <ecNumber evidence="3">3.6.-.-</ecNumber>
    </submittedName>
</protein>
<dbReference type="Gene3D" id="3.90.79.10">
    <property type="entry name" value="Nucleoside Triphosphate Pyrophosphohydrolase"/>
    <property type="match status" value="1"/>
</dbReference>
<gene>
    <name evidence="3" type="ORF">QNN03_07550</name>
</gene>
<dbReference type="Pfam" id="PF00293">
    <property type="entry name" value="NUDIX"/>
    <property type="match status" value="1"/>
</dbReference>
<dbReference type="Proteomes" id="UP001241926">
    <property type="component" value="Unassembled WGS sequence"/>
</dbReference>
<dbReference type="EMBL" id="JASJUS010000005">
    <property type="protein sequence ID" value="MDL2076293.1"/>
    <property type="molecule type" value="Genomic_DNA"/>
</dbReference>
<dbReference type="PROSITE" id="PS51462">
    <property type="entry name" value="NUDIX"/>
    <property type="match status" value="1"/>
</dbReference>
<comment type="caution">
    <text evidence="3">The sequence shown here is derived from an EMBL/GenBank/DDBJ whole genome shotgun (WGS) entry which is preliminary data.</text>
</comment>
<dbReference type="PRINTS" id="PR00502">
    <property type="entry name" value="NUDIXFAMILY"/>
</dbReference>
<keyword evidence="4" id="KW-1185">Reference proteome</keyword>
<evidence type="ECO:0000313" key="4">
    <source>
        <dbReference type="Proteomes" id="UP001241926"/>
    </source>
</evidence>
<dbReference type="InterPro" id="IPR000086">
    <property type="entry name" value="NUDIX_hydrolase_dom"/>
</dbReference>
<dbReference type="InterPro" id="IPR020476">
    <property type="entry name" value="Nudix_hydrolase"/>
</dbReference>